<feature type="compositionally biased region" description="Low complexity" evidence="1">
    <location>
        <begin position="454"/>
        <end position="468"/>
    </location>
</feature>
<dbReference type="OMA" id="ANETPIR"/>
<feature type="region of interest" description="Disordered" evidence="1">
    <location>
        <begin position="1848"/>
        <end position="1872"/>
    </location>
</feature>
<dbReference type="Proteomes" id="UP000051952">
    <property type="component" value="Unassembled WGS sequence"/>
</dbReference>
<name>A0A0S4JNY7_BODSA</name>
<feature type="compositionally biased region" description="Low complexity" evidence="1">
    <location>
        <begin position="1311"/>
        <end position="1322"/>
    </location>
</feature>
<feature type="compositionally biased region" description="Basic and acidic residues" evidence="1">
    <location>
        <begin position="401"/>
        <end position="410"/>
    </location>
</feature>
<evidence type="ECO:0000313" key="3">
    <source>
        <dbReference type="Proteomes" id="UP000051952"/>
    </source>
</evidence>
<organism evidence="2 3">
    <name type="scientific">Bodo saltans</name>
    <name type="common">Flagellated protozoan</name>
    <dbReference type="NCBI Taxonomy" id="75058"/>
    <lineage>
        <taxon>Eukaryota</taxon>
        <taxon>Discoba</taxon>
        <taxon>Euglenozoa</taxon>
        <taxon>Kinetoplastea</taxon>
        <taxon>Metakinetoplastina</taxon>
        <taxon>Eubodonida</taxon>
        <taxon>Bodonidae</taxon>
        <taxon>Bodo</taxon>
    </lineage>
</organism>
<protein>
    <submittedName>
        <fullName evidence="2">Uncharacterized protein</fullName>
    </submittedName>
</protein>
<feature type="region of interest" description="Disordered" evidence="1">
    <location>
        <begin position="1"/>
        <end position="643"/>
    </location>
</feature>
<feature type="compositionally biased region" description="Basic and acidic residues" evidence="1">
    <location>
        <begin position="1299"/>
        <end position="1308"/>
    </location>
</feature>
<accession>A0A0S4JNY7</accession>
<reference evidence="3" key="1">
    <citation type="submission" date="2015-09" db="EMBL/GenBank/DDBJ databases">
        <authorList>
            <consortium name="Pathogen Informatics"/>
        </authorList>
    </citation>
    <scope>NUCLEOTIDE SEQUENCE [LARGE SCALE GENOMIC DNA]</scope>
    <source>
        <strain evidence="3">Lake Konstanz</strain>
    </source>
</reference>
<feature type="compositionally biased region" description="Polar residues" evidence="1">
    <location>
        <begin position="543"/>
        <end position="572"/>
    </location>
</feature>
<feature type="region of interest" description="Disordered" evidence="1">
    <location>
        <begin position="1018"/>
        <end position="1132"/>
    </location>
</feature>
<feature type="compositionally biased region" description="Polar residues" evidence="1">
    <location>
        <begin position="428"/>
        <end position="440"/>
    </location>
</feature>
<feature type="compositionally biased region" description="Low complexity" evidence="1">
    <location>
        <begin position="593"/>
        <end position="614"/>
    </location>
</feature>
<feature type="compositionally biased region" description="Basic and acidic residues" evidence="1">
    <location>
        <begin position="345"/>
        <end position="370"/>
    </location>
</feature>
<feature type="compositionally biased region" description="Low complexity" evidence="1">
    <location>
        <begin position="55"/>
        <end position="64"/>
    </location>
</feature>
<feature type="compositionally biased region" description="Low complexity" evidence="1">
    <location>
        <begin position="1277"/>
        <end position="1298"/>
    </location>
</feature>
<feature type="region of interest" description="Disordered" evidence="1">
    <location>
        <begin position="715"/>
        <end position="741"/>
    </location>
</feature>
<feature type="region of interest" description="Disordered" evidence="1">
    <location>
        <begin position="1215"/>
        <end position="1247"/>
    </location>
</feature>
<feature type="compositionally biased region" description="Polar residues" evidence="1">
    <location>
        <begin position="1058"/>
        <end position="1070"/>
    </location>
</feature>
<feature type="compositionally biased region" description="Polar residues" evidence="1">
    <location>
        <begin position="732"/>
        <end position="741"/>
    </location>
</feature>
<feature type="compositionally biased region" description="Low complexity" evidence="1">
    <location>
        <begin position="174"/>
        <end position="189"/>
    </location>
</feature>
<feature type="compositionally biased region" description="Polar residues" evidence="1">
    <location>
        <begin position="1094"/>
        <end position="1126"/>
    </location>
</feature>
<feature type="compositionally biased region" description="Basic and acidic residues" evidence="1">
    <location>
        <begin position="383"/>
        <end position="394"/>
    </location>
</feature>
<evidence type="ECO:0000256" key="1">
    <source>
        <dbReference type="SAM" id="MobiDB-lite"/>
    </source>
</evidence>
<feature type="compositionally biased region" description="Polar residues" evidence="1">
    <location>
        <begin position="1228"/>
        <end position="1239"/>
    </location>
</feature>
<feature type="compositionally biased region" description="Gly residues" evidence="1">
    <location>
        <begin position="34"/>
        <end position="43"/>
    </location>
</feature>
<evidence type="ECO:0000313" key="2">
    <source>
        <dbReference type="EMBL" id="CUG90989.1"/>
    </source>
</evidence>
<feature type="compositionally biased region" description="Polar residues" evidence="1">
    <location>
        <begin position="198"/>
        <end position="210"/>
    </location>
</feature>
<feature type="compositionally biased region" description="Low complexity" evidence="1">
    <location>
        <begin position="331"/>
        <end position="343"/>
    </location>
</feature>
<feature type="compositionally biased region" description="Low complexity" evidence="1">
    <location>
        <begin position="223"/>
        <end position="237"/>
    </location>
</feature>
<gene>
    <name evidence="2" type="ORF">BSAL_29620</name>
</gene>
<feature type="compositionally biased region" description="Polar residues" evidence="1">
    <location>
        <begin position="306"/>
        <end position="318"/>
    </location>
</feature>
<feature type="compositionally biased region" description="Low complexity" evidence="1">
    <location>
        <begin position="1033"/>
        <end position="1053"/>
    </location>
</feature>
<feature type="compositionally biased region" description="Basic and acidic residues" evidence="1">
    <location>
        <begin position="138"/>
        <end position="152"/>
    </location>
</feature>
<keyword evidence="3" id="KW-1185">Reference proteome</keyword>
<dbReference type="EMBL" id="CYKH01001882">
    <property type="protein sequence ID" value="CUG90989.1"/>
    <property type="molecule type" value="Genomic_DNA"/>
</dbReference>
<feature type="region of interest" description="Disordered" evidence="1">
    <location>
        <begin position="1277"/>
        <end position="1354"/>
    </location>
</feature>
<feature type="compositionally biased region" description="Polar residues" evidence="1">
    <location>
        <begin position="1018"/>
        <end position="1032"/>
    </location>
</feature>
<feature type="compositionally biased region" description="Polar residues" evidence="1">
    <location>
        <begin position="111"/>
        <end position="136"/>
    </location>
</feature>
<feature type="compositionally biased region" description="Low complexity" evidence="1">
    <location>
        <begin position="282"/>
        <end position="297"/>
    </location>
</feature>
<sequence length="1872" mass="205401">MIGALKVKATEAGISPPQPSLTLPNRNAALATSLGGGGAGGGSNTFRTPSRDRFSSPGSMSNFSSDEDNPFDGKSFNRSRRDSGDRNSQASLLDLQDNAADVFNQPGFGALSTQNQPKSSVQPSTIARKPQQSSSAHEVAKPKPQRRGDEPQQRPVAAQAGEGNRKTPHRSSSRNEPSNSSSSTNNRQQRPVDDASRGRSSQQDPKSTPPMSARSDTPLAMKQSSSQQTFQQQQQQQPRGRMKHAAPSERSSQRRGDEPQQRPVAAQAGEGNRKTPHRSSSRNEPSNSSSSTNNRQQRPVDDASRGRSSQQDPKSTPPMSARSDTPLAMKQSSSQQAFQQQQQPRGRDEARGPKREEQYPAADREAEKSRRQQLNNDNGAPADVRRSAPRRTESPRPSGGEVRKEDDGQRSRSTQRRMQDAARRAAGGNSTTTPRSNAPMASQDRAGGTRDSKPSSSSKPQQQQQSSSPPSPSQEAYQLPRSLGGGPAGQRTSPDSGLVTPVAPSPSQEAYQLPRSLGGGPAAGQRTSPDSGLVTPVDEASAKQYNNNNSSSGPAKRSSPQTQPLSVSQQPAVPSAGARVSSPAVGIRRKNPNNTSTTTGNSSSTNSKNTQNQSPPAGGLTVTNNNRNPSPTPRPGGGGGGIAALSGVTKAIATLSQNTTRHLLGGGGRSISPQEVDNTLTPRALARLGQQSAASQAFSLADFVKETASQYDFNRAPSRMSLGGSQYGGSQDGRSGQNTPVQMRGANLLDSLSEQKYPARAPPTSTAGMIDSTWLDQASKHTTSSGIEKTEKSVRLRIHHAAMFRPRVWFLNNILPMLRQHQLKEFALRKRKLFVECAEPVFRVRIQKQASQALELLKCEYAENADRLDLARASMLWRTQVKGAFDRLVQQLRVEQVRKVEAVQHTAEVEVAKGALAHLEKTSFSYLHLHTQFGEALLRRTKELYIYYFGIMASMGVKEEKERASIASEQRFQRLQIEVERLRYFIQHLEIVEYENILKYFSGEKRILESELRFKPKSSNTAGHLSGRMSQNSGAAWKSSTASSTAIQSASATPVNFGGSQQQQRSTNASPLMEDYNRQQQQHQQLRDSAMTPHASNYSRNSDYPSAYRSANETPIRQPALSQHEPTPQRAPFPLDALERQQQYRRSQNQQLEHAVAIERELQGTPAFAGRSTTTAYDSDPAARAFLPTNNLASGRYDGTATPVSSRYLANQSTSSLSVSGAPPAQHQFPSSYQQSNPMQQLQQFKDQQVVAAQRQTLERMAPPVTSSATQLPITMRSSMNNNSSSLLARNNSSSSSRLGKELEHEEANFGGNNNLLPPLRRSTGGGGPTGVVMGTEDRRKSDEEEDVPLPAPIRGGHILLPRIDPAVRKARENSEGVVQGIMLVNKVMGGGGGGAVGGGNKFLPPLTNSVASSAAVAADTTGVVASVGRMLLGSDALPAISSSSGASFRDDLMSVPEAAIDDRRVRGAELDTATALLLMLHKSGSERVADDESGVRKSLLFYAQEDKKEAVSRAAAARTNRFYSTRTEKVIVEEQELRRELQQQEAYEFALQIQRRQWVEYFFLSTEEASERERIVGMSHLSRAIVEKNTKQEFGITCLMQHQVLAMQHLHSHQRWFFTDVTFPTAAGLSVHQTERRERNKILMQMEKEGNLLTKDARERRQHKARYNSGSGVAVNPVEVEALTSVEEVHRRNLERQFALIRDKFVFENWEEPMQRGVLIVARERWFRDLVRPSQHRISITVSDTAQRNVLWKEEAQERAALQAAIKRGMYEAGYQDIVAFEQREFRKLTMAYLKERRQRETRERESQSKKFQLEKYLQLQASGNSASSPPRSGLDGALGRYMAATAGPADGVRSTPLPDYSAMIVRPKRN</sequence>
<dbReference type="VEuPathDB" id="TriTrypDB:BSAL_29620"/>
<proteinExistence type="predicted"/>
<feature type="compositionally biased region" description="Basic and acidic residues" evidence="1">
    <location>
        <begin position="251"/>
        <end position="260"/>
    </location>
</feature>